<gene>
    <name evidence="2" type="ORF">FRX31_009905</name>
</gene>
<evidence type="ECO:0000313" key="2">
    <source>
        <dbReference type="EMBL" id="KAF5200507.1"/>
    </source>
</evidence>
<comment type="caution">
    <text evidence="2">The sequence shown here is derived from an EMBL/GenBank/DDBJ whole genome shotgun (WGS) entry which is preliminary data.</text>
</comment>
<feature type="region of interest" description="Disordered" evidence="1">
    <location>
        <begin position="1"/>
        <end position="41"/>
    </location>
</feature>
<accession>A0A7J6WUE0</accession>
<dbReference type="Proteomes" id="UP000554482">
    <property type="component" value="Unassembled WGS sequence"/>
</dbReference>
<reference evidence="2 3" key="1">
    <citation type="submission" date="2020-06" db="EMBL/GenBank/DDBJ databases">
        <title>Transcriptomic and genomic resources for Thalictrum thalictroides and T. hernandezii: Facilitating candidate gene discovery in an emerging model plant lineage.</title>
        <authorList>
            <person name="Arias T."/>
            <person name="Riano-Pachon D.M."/>
            <person name="Di Stilio V.S."/>
        </authorList>
    </citation>
    <scope>NUCLEOTIDE SEQUENCE [LARGE SCALE GENOMIC DNA]</scope>
    <source>
        <strain evidence="3">cv. WT478/WT964</strain>
        <tissue evidence="2">Leaves</tissue>
    </source>
</reference>
<organism evidence="2 3">
    <name type="scientific">Thalictrum thalictroides</name>
    <name type="common">Rue-anemone</name>
    <name type="synonym">Anemone thalictroides</name>
    <dbReference type="NCBI Taxonomy" id="46969"/>
    <lineage>
        <taxon>Eukaryota</taxon>
        <taxon>Viridiplantae</taxon>
        <taxon>Streptophyta</taxon>
        <taxon>Embryophyta</taxon>
        <taxon>Tracheophyta</taxon>
        <taxon>Spermatophyta</taxon>
        <taxon>Magnoliopsida</taxon>
        <taxon>Ranunculales</taxon>
        <taxon>Ranunculaceae</taxon>
        <taxon>Thalictroideae</taxon>
        <taxon>Thalictrum</taxon>
    </lineage>
</organism>
<dbReference type="EMBL" id="JABWDY010010667">
    <property type="protein sequence ID" value="KAF5200507.1"/>
    <property type="molecule type" value="Genomic_DNA"/>
</dbReference>
<protein>
    <submittedName>
        <fullName evidence="2">Uncharacterized protein</fullName>
    </submittedName>
</protein>
<proteinExistence type="predicted"/>
<evidence type="ECO:0000256" key="1">
    <source>
        <dbReference type="SAM" id="MobiDB-lite"/>
    </source>
</evidence>
<dbReference type="AlphaFoldDB" id="A0A7J6WUE0"/>
<evidence type="ECO:0000313" key="3">
    <source>
        <dbReference type="Proteomes" id="UP000554482"/>
    </source>
</evidence>
<keyword evidence="3" id="KW-1185">Reference proteome</keyword>
<name>A0A7J6WUE0_THATH</name>
<sequence>MVKKVLTSAAAKKRTSKVGVQSKGKGKNKANVSTKTKPLENGMRWTEGGAYRVGGKSSVIGQEITAKFGIEGFEIIKEKDMIGERGENMVMVSYCMLELGFKLPLDEDVAKLLVYYDSSPCQMSRTTFWLVVARARKLGA</sequence>